<dbReference type="InterPro" id="IPR000863">
    <property type="entry name" value="Sulfotransferase_dom"/>
</dbReference>
<dbReference type="EMBL" id="JAANAS010000061">
    <property type="protein sequence ID" value="NGZ90288.1"/>
    <property type="molecule type" value="Genomic_DNA"/>
</dbReference>
<accession>A0A967DZK0</accession>
<protein>
    <submittedName>
        <fullName evidence="4">Sulfotransferase domain-containing protein</fullName>
    </submittedName>
</protein>
<dbReference type="AlphaFoldDB" id="A0A967DZK0"/>
<organism evidence="4 5">
    <name type="scientific">Psychroflexus maritimus</name>
    <dbReference type="NCBI Taxonomy" id="2714865"/>
    <lineage>
        <taxon>Bacteria</taxon>
        <taxon>Pseudomonadati</taxon>
        <taxon>Bacteroidota</taxon>
        <taxon>Flavobacteriia</taxon>
        <taxon>Flavobacteriales</taxon>
        <taxon>Flavobacteriaceae</taxon>
        <taxon>Psychroflexus</taxon>
    </lineage>
</organism>
<dbReference type="SUPFAM" id="SSF52540">
    <property type="entry name" value="P-loop containing nucleoside triphosphate hydrolases"/>
    <property type="match status" value="1"/>
</dbReference>
<dbReference type="Proteomes" id="UP000643701">
    <property type="component" value="Unassembled WGS sequence"/>
</dbReference>
<proteinExistence type="inferred from homology"/>
<evidence type="ECO:0000259" key="3">
    <source>
        <dbReference type="Pfam" id="PF00685"/>
    </source>
</evidence>
<keyword evidence="5" id="KW-1185">Reference proteome</keyword>
<dbReference type="RefSeq" id="WP_166400536.1">
    <property type="nucleotide sequence ID" value="NZ_JAANAS010000061.1"/>
</dbReference>
<comment type="caution">
    <text evidence="4">The sequence shown here is derived from an EMBL/GenBank/DDBJ whole genome shotgun (WGS) entry which is preliminary data.</text>
</comment>
<evidence type="ECO:0000313" key="5">
    <source>
        <dbReference type="Proteomes" id="UP000643701"/>
    </source>
</evidence>
<dbReference type="PANTHER" id="PTHR11783">
    <property type="entry name" value="SULFOTRANSFERASE SULT"/>
    <property type="match status" value="1"/>
</dbReference>
<dbReference type="GO" id="GO:0008146">
    <property type="term" value="F:sulfotransferase activity"/>
    <property type="evidence" value="ECO:0007669"/>
    <property type="project" value="InterPro"/>
</dbReference>
<name>A0A967DZK0_9FLAO</name>
<dbReference type="InterPro" id="IPR027417">
    <property type="entry name" value="P-loop_NTPase"/>
</dbReference>
<feature type="domain" description="Sulfotransferase" evidence="3">
    <location>
        <begin position="7"/>
        <end position="247"/>
    </location>
</feature>
<gene>
    <name evidence="4" type="ORF">G7034_08480</name>
</gene>
<reference evidence="4" key="1">
    <citation type="submission" date="2020-03" db="EMBL/GenBank/DDBJ databases">
        <title>Psychroflexus Maritimus sp. nov., isolate from marine sediment.</title>
        <authorList>
            <person name="Zhong Y.-L."/>
        </authorList>
    </citation>
    <scope>NUCLEOTIDE SEQUENCE</scope>
    <source>
        <strain evidence="4">C1</strain>
    </source>
</reference>
<evidence type="ECO:0000256" key="1">
    <source>
        <dbReference type="ARBA" id="ARBA00005771"/>
    </source>
</evidence>
<keyword evidence="2" id="KW-0808">Transferase</keyword>
<evidence type="ECO:0000313" key="4">
    <source>
        <dbReference type="EMBL" id="NGZ90288.1"/>
    </source>
</evidence>
<evidence type="ECO:0000256" key="2">
    <source>
        <dbReference type="ARBA" id="ARBA00022679"/>
    </source>
</evidence>
<dbReference type="Gene3D" id="3.40.50.300">
    <property type="entry name" value="P-loop containing nucleotide triphosphate hydrolases"/>
    <property type="match status" value="1"/>
</dbReference>
<dbReference type="Pfam" id="PF00685">
    <property type="entry name" value="Sulfotransfer_1"/>
    <property type="match status" value="1"/>
</dbReference>
<sequence length="267" mass="31444">MIIICNGAFKSGSTWLYLIVEELLKLKKIPFNEKTNETWISEKNKSFLFNDSNIVNAINHYQKGNEVYLSKVHLLEKNSYKFLKDRVNGRNVKVLFTSRNLGDALVSHYHHVVTQTEKKMSFNKYYKLIGRYKAYEIIKFNKNRVNYLPGTLQIKFEDLKSNFNVQVNNIANELGLQISDADINLIKEKTSIDNLKDKVKKGEISQYSKNSEKASKLFRKGEVGESRKFFQDKQKDDLNKIAKGEMGFFFKLYYFIFFVLRRNFYKI</sequence>
<comment type="similarity">
    <text evidence="1">Belongs to the sulfotransferase 1 family.</text>
</comment>